<feature type="region of interest" description="Disordered" evidence="1">
    <location>
        <begin position="55"/>
        <end position="80"/>
    </location>
</feature>
<keyword evidence="2" id="KW-1133">Transmembrane helix</keyword>
<accession>A0A844AMQ9</accession>
<keyword evidence="4" id="KW-1185">Reference proteome</keyword>
<protein>
    <submittedName>
        <fullName evidence="3">Uncharacterized protein</fullName>
    </submittedName>
</protein>
<keyword evidence="2" id="KW-0812">Transmembrane</keyword>
<evidence type="ECO:0000256" key="1">
    <source>
        <dbReference type="SAM" id="MobiDB-lite"/>
    </source>
</evidence>
<evidence type="ECO:0000313" key="3">
    <source>
        <dbReference type="EMBL" id="MQY43640.1"/>
    </source>
</evidence>
<dbReference type="EMBL" id="WIXK01000007">
    <property type="protein sequence ID" value="MQY43640.1"/>
    <property type="molecule type" value="Genomic_DNA"/>
</dbReference>
<dbReference type="Proteomes" id="UP000436694">
    <property type="component" value="Unassembled WGS sequence"/>
</dbReference>
<reference evidence="3 4" key="1">
    <citation type="submission" date="2019-10" db="EMBL/GenBank/DDBJ databases">
        <title>Epibacterium sp. nov., isolated from seawater.</title>
        <authorList>
            <person name="Zhang X."/>
            <person name="Li N."/>
        </authorList>
    </citation>
    <scope>NUCLEOTIDE SEQUENCE [LARGE SCALE GENOMIC DNA]</scope>
    <source>
        <strain evidence="3 4">SM1969</strain>
    </source>
</reference>
<dbReference type="AlphaFoldDB" id="A0A844AMQ9"/>
<comment type="caution">
    <text evidence="3">The sequence shown here is derived from an EMBL/GenBank/DDBJ whole genome shotgun (WGS) entry which is preliminary data.</text>
</comment>
<dbReference type="RefSeq" id="WP_153548540.1">
    <property type="nucleotide sequence ID" value="NZ_WIXK01000007.1"/>
</dbReference>
<name>A0A844AMQ9_9RHOB</name>
<keyword evidence="2" id="KW-0472">Membrane</keyword>
<gene>
    <name evidence="3" type="ORF">GG681_13420</name>
</gene>
<proteinExistence type="predicted"/>
<evidence type="ECO:0000313" key="4">
    <source>
        <dbReference type="Proteomes" id="UP000436694"/>
    </source>
</evidence>
<feature type="transmembrane region" description="Helical" evidence="2">
    <location>
        <begin position="26"/>
        <end position="52"/>
    </location>
</feature>
<sequence>MAFIGLVCGMVVGAIAASFGVFFLGIPLWLGLLTYSFAGAATMLLSIAAMYARHDDDDSGHMPRSERRTGYMAQERREVA</sequence>
<evidence type="ECO:0000256" key="2">
    <source>
        <dbReference type="SAM" id="Phobius"/>
    </source>
</evidence>
<organism evidence="3 4">
    <name type="scientific">Tritonibacter aquimaris</name>
    <dbReference type="NCBI Taxonomy" id="2663379"/>
    <lineage>
        <taxon>Bacteria</taxon>
        <taxon>Pseudomonadati</taxon>
        <taxon>Pseudomonadota</taxon>
        <taxon>Alphaproteobacteria</taxon>
        <taxon>Rhodobacterales</taxon>
        <taxon>Paracoccaceae</taxon>
        <taxon>Tritonibacter</taxon>
    </lineage>
</organism>